<dbReference type="HOGENOM" id="CLU_175670_0_0_6"/>
<comment type="caution">
    <text evidence="1">The sequence shown here is derived from an EMBL/GenBank/DDBJ whole genome shotgun (WGS) entry which is preliminary data.</text>
</comment>
<organism evidence="1 2">
    <name type="scientific">Stutzerimonas stutzeri KOS6</name>
    <dbReference type="NCBI Taxonomy" id="1218352"/>
    <lineage>
        <taxon>Bacteria</taxon>
        <taxon>Pseudomonadati</taxon>
        <taxon>Pseudomonadota</taxon>
        <taxon>Gammaproteobacteria</taxon>
        <taxon>Pseudomonadales</taxon>
        <taxon>Pseudomonadaceae</taxon>
        <taxon>Stutzerimonas</taxon>
    </lineage>
</organism>
<sequence>MSEFTPGPWLRDEYGNVVAGSGDRVAFRSVTTVCSGTDERISEAEANTTLIASAPDLLEALEMIVAEADSYTAMTGKPVYNWLDQARAAIAKARGTPC</sequence>
<protein>
    <submittedName>
        <fullName evidence="1">Uncharacterized protein</fullName>
    </submittedName>
</protein>
<dbReference type="RefSeq" id="WP_003297489.1">
    <property type="nucleotide sequence ID" value="NZ_KK020676.1"/>
</dbReference>
<dbReference type="Proteomes" id="UP000026923">
    <property type="component" value="Unassembled WGS sequence"/>
</dbReference>
<reference evidence="1 2" key="1">
    <citation type="journal article" date="2013" name="Genome Announc.">
        <title>Draft Genome of the Nitrogen-Fixing Bacterium Pseudomonas stutzeri Strain KOS6 Isolated from Industrial Hydrocarbon Sludge.</title>
        <authorList>
            <person name="Grigoryeva T.V."/>
            <person name="Laikov A.V."/>
            <person name="Naumova R.P."/>
            <person name="Manolov A.I."/>
            <person name="Larin A.K."/>
            <person name="Karpova I.Y."/>
            <person name="Semashko T.A."/>
            <person name="Alexeev D.G."/>
            <person name="Kostryukova E.S."/>
            <person name="Muller R."/>
            <person name="Govorun V.M."/>
        </authorList>
    </citation>
    <scope>NUCLEOTIDE SEQUENCE [LARGE SCALE GENOMIC DNA]</scope>
    <source>
        <strain evidence="1 2">KOS6</strain>
    </source>
</reference>
<accession>A0A061JJU9</accession>
<dbReference type="EMBL" id="AMCZ02000035">
    <property type="protein sequence ID" value="EWC39591.1"/>
    <property type="molecule type" value="Genomic_DNA"/>
</dbReference>
<dbReference type="AlphaFoldDB" id="A0A061JJU9"/>
<name>A0A061JJU9_STUST</name>
<dbReference type="OrthoDB" id="8482145at2"/>
<proteinExistence type="predicted"/>
<evidence type="ECO:0000313" key="2">
    <source>
        <dbReference type="Proteomes" id="UP000026923"/>
    </source>
</evidence>
<evidence type="ECO:0000313" key="1">
    <source>
        <dbReference type="EMBL" id="EWC39591.1"/>
    </source>
</evidence>
<gene>
    <name evidence="1" type="ORF">B597_019565</name>
</gene>